<dbReference type="AlphaFoldDB" id="A0A9X0CJA4"/>
<organism evidence="2 3">
    <name type="scientific">Desmophyllum pertusum</name>
    <dbReference type="NCBI Taxonomy" id="174260"/>
    <lineage>
        <taxon>Eukaryota</taxon>
        <taxon>Metazoa</taxon>
        <taxon>Cnidaria</taxon>
        <taxon>Anthozoa</taxon>
        <taxon>Hexacorallia</taxon>
        <taxon>Scleractinia</taxon>
        <taxon>Caryophylliina</taxon>
        <taxon>Caryophylliidae</taxon>
        <taxon>Desmophyllum</taxon>
    </lineage>
</organism>
<evidence type="ECO:0000313" key="3">
    <source>
        <dbReference type="Proteomes" id="UP001163046"/>
    </source>
</evidence>
<name>A0A9X0CJA4_9CNID</name>
<keyword evidence="3" id="KW-1185">Reference proteome</keyword>
<gene>
    <name evidence="2" type="ORF">OS493_025997</name>
</gene>
<reference evidence="2" key="1">
    <citation type="submission" date="2023-01" db="EMBL/GenBank/DDBJ databases">
        <title>Genome assembly of the deep-sea coral Lophelia pertusa.</title>
        <authorList>
            <person name="Herrera S."/>
            <person name="Cordes E."/>
        </authorList>
    </citation>
    <scope>NUCLEOTIDE SEQUENCE</scope>
    <source>
        <strain evidence="2">USNM1676648</strain>
        <tissue evidence="2">Polyp</tissue>
    </source>
</reference>
<comment type="caution">
    <text evidence="2">The sequence shown here is derived from an EMBL/GenBank/DDBJ whole genome shotgun (WGS) entry which is preliminary data.</text>
</comment>
<sequence>MTEKSRTSRTKLKKQEETEKPNEELESITVVYNGKEHTVKFPNNADAKVISQSIKHETGVKGSFYVHFGEKSNNYLHCSSVTRGNLAKLAGLSLEVRGGNEYNKGGDPFWYYNTQTLKPAVQEKFNAMKIVPFDKPP</sequence>
<accession>A0A9X0CJA4</accession>
<dbReference type="Proteomes" id="UP001163046">
    <property type="component" value="Unassembled WGS sequence"/>
</dbReference>
<dbReference type="OrthoDB" id="5973323at2759"/>
<protein>
    <submittedName>
        <fullName evidence="2">Uncharacterized protein</fullName>
    </submittedName>
</protein>
<evidence type="ECO:0000256" key="1">
    <source>
        <dbReference type="SAM" id="MobiDB-lite"/>
    </source>
</evidence>
<dbReference type="EMBL" id="MU827323">
    <property type="protein sequence ID" value="KAJ7356243.1"/>
    <property type="molecule type" value="Genomic_DNA"/>
</dbReference>
<proteinExistence type="predicted"/>
<feature type="region of interest" description="Disordered" evidence="1">
    <location>
        <begin position="1"/>
        <end position="24"/>
    </location>
</feature>
<evidence type="ECO:0000313" key="2">
    <source>
        <dbReference type="EMBL" id="KAJ7356243.1"/>
    </source>
</evidence>
<feature type="compositionally biased region" description="Basic and acidic residues" evidence="1">
    <location>
        <begin position="13"/>
        <end position="23"/>
    </location>
</feature>